<gene>
    <name evidence="7" type="ORF">E7746_01670</name>
</gene>
<evidence type="ECO:0000313" key="8">
    <source>
        <dbReference type="Proteomes" id="UP000297031"/>
    </source>
</evidence>
<sequence>MKRSIWILLMVMALGLSAKSHPDKNFHIYLCLGQSNMEGNAPIEECDRLGISPRQLMMSAVDCPDLGREKGKWYTAVPPLARCNTGLTPADYFGRTLVANLPEDVRVGVINVAIGGCKIELFDEDICEEYLSKQADWMKNFASSYDGHPYRHLVELARSAQKDGVIKGILVHQGESNNGEIEWLDKVKKVYNRLLKDLKLKAKDVPLLVGEMLPAESGGHCAGMNTIIAKIPEVIPTGHVISSAGCQGAPDGLHFTAQGYRKLGERYALKMLELMGIPAEVSIVPGDMRLTYNEPAKTWVEALPIGNSKMGAMIYGGVPRDEIQLNEETFWAGGPYSNNNPAARQALDSIRGLVFADKFGEAQKLIDATFMTPQHGMRYLPFGSLFLNFPGQNNYSDYSRTLDLDNAMAATTYVVDGVRYRRTAFAPFGNDIIVMTVEADRKGALNFNLGYSCQLEHTVKASGDSLTISINGVEQEGVPAALHAAAIVKVVTDGQLSCSGDSLMVKDAGNATIYISGATNFVSYNNTSGDALASASKTLAAAMKRPYFMLAAMHVRNYKNMMGRVTLNLPGSSKSKADTRSRIAAYRDGGDEQLAALLFQYGRYLLISSSQPGGQPANLQGIWNASSNAPWDSKYTLNINAEMNYWPAEVTNLSETHQPLFDMITDLSKTGAVTASELYGAKGWVAHHNTDIWRACGPVDAAAWGMWPNGGAWLATHLWQHYLYTGDKEFLKKYYPIMKGCADFCMSNMVEHPRHGWLVTVPSTSPEHGYSSDGSTIIAGCTMDNQIAFDAMNNVMLAAEVLGVDAAYRDSLRHTIDRLPPMQVGRHGQLQEWLVDADNPRDEHRHVSHLYGLYPSNQISPYANPVLFAGSRNTLNQRGDKATGWSIGWKLNLWARLLDGNHAYEIVRNLISLLPDDRSARKYPDGRLYPNMFDAHPPFQIDGNFGFTAGVAEMLLQSHDGAVQLLPALPDAWSAGSVTGLKARGNFDVNMTWNDGKLSEARIASRNGGVLRLRSYVPLKGDNLRKASGPCPNPLYASAKVAKPIVNGNAADARVDLPEIYEYDIDTAPGDVITVYADL</sequence>
<keyword evidence="2" id="KW-0732">Signal</keyword>
<dbReference type="GO" id="GO:0016788">
    <property type="term" value="F:hydrolase activity, acting on ester bonds"/>
    <property type="evidence" value="ECO:0007669"/>
    <property type="project" value="UniProtKB-ARBA"/>
</dbReference>
<dbReference type="GO" id="GO:0005975">
    <property type="term" value="P:carbohydrate metabolic process"/>
    <property type="evidence" value="ECO:0007669"/>
    <property type="project" value="InterPro"/>
</dbReference>
<dbReference type="InterPro" id="IPR027414">
    <property type="entry name" value="GH95_N_dom"/>
</dbReference>
<evidence type="ECO:0000256" key="2">
    <source>
        <dbReference type="SAM" id="SignalP"/>
    </source>
</evidence>
<dbReference type="OrthoDB" id="9802600at2"/>
<feature type="domain" description="Alpha fucosidase A-like C-terminal" evidence="5">
    <location>
        <begin position="957"/>
        <end position="1018"/>
    </location>
</feature>
<keyword evidence="1 7" id="KW-0378">Hydrolase</keyword>
<evidence type="ECO:0000259" key="3">
    <source>
        <dbReference type="Pfam" id="PF03629"/>
    </source>
</evidence>
<dbReference type="SUPFAM" id="SSF52266">
    <property type="entry name" value="SGNH hydrolase"/>
    <property type="match status" value="1"/>
</dbReference>
<feature type="signal peptide" evidence="2">
    <location>
        <begin position="1"/>
        <end position="18"/>
    </location>
</feature>
<dbReference type="SUPFAM" id="SSF48208">
    <property type="entry name" value="Six-hairpin glycosidases"/>
    <property type="match status" value="1"/>
</dbReference>
<dbReference type="Pfam" id="PF14498">
    <property type="entry name" value="Glyco_hyd_65N_2"/>
    <property type="match status" value="1"/>
</dbReference>
<feature type="domain" description="Sialate O-acetylesterase" evidence="3">
    <location>
        <begin position="26"/>
        <end position="272"/>
    </location>
</feature>
<keyword evidence="8" id="KW-1185">Reference proteome</keyword>
<dbReference type="InterPro" id="IPR012341">
    <property type="entry name" value="6hp_glycosidase-like_sf"/>
</dbReference>
<dbReference type="Pfam" id="PF22124">
    <property type="entry name" value="Glyco_hydro_95_cat"/>
    <property type="match status" value="1"/>
</dbReference>
<accession>A0A4P7VLM3</accession>
<evidence type="ECO:0000259" key="5">
    <source>
        <dbReference type="Pfam" id="PF21307"/>
    </source>
</evidence>
<dbReference type="InterPro" id="IPR049053">
    <property type="entry name" value="AFCA-like_C"/>
</dbReference>
<evidence type="ECO:0000256" key="1">
    <source>
        <dbReference type="ARBA" id="ARBA00022801"/>
    </source>
</evidence>
<dbReference type="PANTHER" id="PTHR31084:SF0">
    <property type="entry name" value="ALPHA-L-FUCOSIDASE 2"/>
    <property type="match status" value="1"/>
</dbReference>
<dbReference type="GO" id="GO:0004560">
    <property type="term" value="F:alpha-L-fucosidase activity"/>
    <property type="evidence" value="ECO:0007669"/>
    <property type="project" value="TreeGrafter"/>
</dbReference>
<dbReference type="PANTHER" id="PTHR31084">
    <property type="entry name" value="ALPHA-L-FUCOSIDASE 2"/>
    <property type="match status" value="1"/>
</dbReference>
<name>A0A4P7VLM3_9BACT</name>
<dbReference type="KEGG" id="mgod:E7746_01670"/>
<evidence type="ECO:0000259" key="4">
    <source>
        <dbReference type="Pfam" id="PF14498"/>
    </source>
</evidence>
<protein>
    <submittedName>
        <fullName evidence="7">Glycoside hydrolase</fullName>
    </submittedName>
</protein>
<dbReference type="InterPro" id="IPR005181">
    <property type="entry name" value="SASA"/>
</dbReference>
<dbReference type="InterPro" id="IPR036514">
    <property type="entry name" value="SGNH_hydro_sf"/>
</dbReference>
<proteinExistence type="predicted"/>
<evidence type="ECO:0000313" key="7">
    <source>
        <dbReference type="EMBL" id="QCD34671.1"/>
    </source>
</evidence>
<dbReference type="Gene3D" id="3.40.50.1110">
    <property type="entry name" value="SGNH hydrolase"/>
    <property type="match status" value="1"/>
</dbReference>
<dbReference type="Pfam" id="PF03629">
    <property type="entry name" value="SASA"/>
    <property type="match status" value="1"/>
</dbReference>
<feature type="chain" id="PRO_5020550521" evidence="2">
    <location>
        <begin position="19"/>
        <end position="1079"/>
    </location>
</feature>
<evidence type="ECO:0000259" key="6">
    <source>
        <dbReference type="Pfam" id="PF22124"/>
    </source>
</evidence>
<dbReference type="Pfam" id="PF21307">
    <property type="entry name" value="Glyco_hydro_95_C"/>
    <property type="match status" value="1"/>
</dbReference>
<dbReference type="AlphaFoldDB" id="A0A4P7VLM3"/>
<feature type="domain" description="Glycosyl hydrolase family 95 catalytic" evidence="6">
    <location>
        <begin position="549"/>
        <end position="955"/>
    </location>
</feature>
<feature type="domain" description="Glycosyl hydrolase family 95 N-terminal" evidence="4">
    <location>
        <begin position="290"/>
        <end position="523"/>
    </location>
</feature>
<dbReference type="InterPro" id="IPR054363">
    <property type="entry name" value="GH95_cat"/>
</dbReference>
<dbReference type="EMBL" id="CP039393">
    <property type="protein sequence ID" value="QCD34671.1"/>
    <property type="molecule type" value="Genomic_DNA"/>
</dbReference>
<organism evidence="7 8">
    <name type="scientific">Muribaculum gordoncarteri</name>
    <dbReference type="NCBI Taxonomy" id="2530390"/>
    <lineage>
        <taxon>Bacteria</taxon>
        <taxon>Pseudomonadati</taxon>
        <taxon>Bacteroidota</taxon>
        <taxon>Bacteroidia</taxon>
        <taxon>Bacteroidales</taxon>
        <taxon>Muribaculaceae</taxon>
        <taxon>Muribaculum</taxon>
    </lineage>
</organism>
<dbReference type="Gene3D" id="1.50.10.10">
    <property type="match status" value="1"/>
</dbReference>
<dbReference type="RefSeq" id="WP_136409641.1">
    <property type="nucleotide sequence ID" value="NZ_CP039393.1"/>
</dbReference>
<dbReference type="InterPro" id="IPR008928">
    <property type="entry name" value="6-hairpin_glycosidase_sf"/>
</dbReference>
<reference evidence="7 8" key="1">
    <citation type="submission" date="2019-02" db="EMBL/GenBank/DDBJ databases">
        <title>Isolation and identification of novel species under the genus Muribaculum.</title>
        <authorList>
            <person name="Miyake S."/>
            <person name="Ding Y."/>
            <person name="Low A."/>
            <person name="Soh M."/>
            <person name="Seedorf H."/>
        </authorList>
    </citation>
    <scope>NUCLEOTIDE SEQUENCE [LARGE SCALE GENOMIC DNA]</scope>
    <source>
        <strain evidence="7 8">TLL-A4</strain>
    </source>
</reference>
<dbReference type="Proteomes" id="UP000297031">
    <property type="component" value="Chromosome"/>
</dbReference>